<dbReference type="RefSeq" id="WP_169504655.1">
    <property type="nucleotide sequence ID" value="NZ_JABBPN010000006.1"/>
</dbReference>
<protein>
    <submittedName>
        <fullName evidence="2">Oligoribonuclease</fullName>
    </submittedName>
</protein>
<dbReference type="PANTHER" id="PTHR42146:SF1">
    <property type="entry name" value="OLIGORIBONUCLEASE NRNB"/>
    <property type="match status" value="1"/>
</dbReference>
<evidence type="ECO:0000313" key="2">
    <source>
        <dbReference type="EMBL" id="NMO95865.1"/>
    </source>
</evidence>
<keyword evidence="3" id="KW-1185">Reference proteome</keyword>
<sequence length="414" mass="47766">MYYVYSHNDLDGVSCGILAKYAFGDEVEVRYNSIGSLNIQVEKYLNRVPVQGNPDDLLLITDLSVNSDIEKRMDLHVRNGGRAYLIDHHKTALHFNDYEWAQVHVQHHDGKLASATSLLYEYLIHHQHLEPNAALDQYVEWVRLYDTWEWEIHNETQAKRLNDLFYMISLDDFESRMIERLKSSDSFSFDEFEEKILDMEEDKIERYIRRKRRELIQTFIGEECVGIVYAESYHSELASELGGSNPHLDYIAILNMGGRKMSLRTIHDHIDVSAIAMRYGGGGHAKASGCTMGEEVYRLFAAEPFELDPLPMDAMKNQFNIKGSANGALYEAGGDATLFLFRCPSGDWAAEWNGERLPFQFPSFEDAERHIKRQYGAWLARDEAYVSLLSDHLKRSRNRGLAPDHDEEKIIEEP</sequence>
<organism evidence="2 3">
    <name type="scientific">Paenibacillus lemnae</name>
    <dbReference type="NCBI Taxonomy" id="1330551"/>
    <lineage>
        <taxon>Bacteria</taxon>
        <taxon>Bacillati</taxon>
        <taxon>Bacillota</taxon>
        <taxon>Bacilli</taxon>
        <taxon>Bacillales</taxon>
        <taxon>Paenibacillaceae</taxon>
        <taxon>Paenibacillus</taxon>
    </lineage>
</organism>
<name>A0A848M532_PAELE</name>
<feature type="domain" description="Oligoribonuclease NrnB C-terminal" evidence="1">
    <location>
        <begin position="327"/>
        <end position="398"/>
    </location>
</feature>
<dbReference type="Pfam" id="PF26386">
    <property type="entry name" value="NrnB_C"/>
    <property type="match status" value="1"/>
</dbReference>
<dbReference type="Gene3D" id="3.10.310.30">
    <property type="match status" value="1"/>
</dbReference>
<dbReference type="Proteomes" id="UP000565468">
    <property type="component" value="Unassembled WGS sequence"/>
</dbReference>
<reference evidence="2 3" key="1">
    <citation type="submission" date="2020-04" db="EMBL/GenBank/DDBJ databases">
        <title>Paenibacillus algicola sp. nov., a novel marine bacterium producing alginate lyase.</title>
        <authorList>
            <person name="Huang H."/>
        </authorList>
    </citation>
    <scope>NUCLEOTIDE SEQUENCE [LARGE SCALE GENOMIC DNA]</scope>
    <source>
        <strain evidence="2 3">L7-75</strain>
    </source>
</reference>
<dbReference type="SUPFAM" id="SSF64182">
    <property type="entry name" value="DHH phosphoesterases"/>
    <property type="match status" value="1"/>
</dbReference>
<evidence type="ECO:0000313" key="3">
    <source>
        <dbReference type="Proteomes" id="UP000565468"/>
    </source>
</evidence>
<accession>A0A848M532</accession>
<comment type="caution">
    <text evidence="2">The sequence shown here is derived from an EMBL/GenBank/DDBJ whole genome shotgun (WGS) entry which is preliminary data.</text>
</comment>
<dbReference type="AlphaFoldDB" id="A0A848M532"/>
<evidence type="ECO:0000259" key="1">
    <source>
        <dbReference type="Pfam" id="PF26386"/>
    </source>
</evidence>
<proteinExistence type="predicted"/>
<dbReference type="InterPro" id="IPR058608">
    <property type="entry name" value="NrnB_C"/>
</dbReference>
<dbReference type="EMBL" id="JABBPN010000006">
    <property type="protein sequence ID" value="NMO95865.1"/>
    <property type="molecule type" value="Genomic_DNA"/>
</dbReference>
<dbReference type="PANTHER" id="PTHR42146">
    <property type="entry name" value="3',5'-CYCLIC-NUCLEOTIDE PHOSPHODIESTERASE"/>
    <property type="match status" value="1"/>
</dbReference>
<dbReference type="InterPro" id="IPR052968">
    <property type="entry name" value="Nucleotide_metab_enz"/>
</dbReference>
<dbReference type="InterPro" id="IPR038763">
    <property type="entry name" value="DHH_sf"/>
</dbReference>
<gene>
    <name evidence="2" type="ORF">HII30_08800</name>
</gene>